<organism evidence="1 2">
    <name type="scientific">Pandoraea oxalativorans</name>
    <dbReference type="NCBI Taxonomy" id="573737"/>
    <lineage>
        <taxon>Bacteria</taxon>
        <taxon>Pseudomonadati</taxon>
        <taxon>Pseudomonadota</taxon>
        <taxon>Betaproteobacteria</taxon>
        <taxon>Burkholderiales</taxon>
        <taxon>Burkholderiaceae</taxon>
        <taxon>Pandoraea</taxon>
    </lineage>
</organism>
<name>A0A0G3IGV6_9BURK</name>
<keyword evidence="1" id="KW-0614">Plasmid</keyword>
<geneLocation type="plasmid" evidence="1 2">
    <name>pPO70-4</name>
</geneLocation>
<dbReference type="Proteomes" id="UP000035050">
    <property type="component" value="Plasmid pPO70-4"/>
</dbReference>
<dbReference type="AlphaFoldDB" id="A0A0G3IGV6"/>
<dbReference type="EMBL" id="CP011521">
    <property type="protein sequence ID" value="AKK25096.1"/>
    <property type="molecule type" value="Genomic_DNA"/>
</dbReference>
<proteinExistence type="predicted"/>
<gene>
    <name evidence="1" type="ORF">MB84_30710</name>
</gene>
<keyword evidence="2" id="KW-1185">Reference proteome</keyword>
<evidence type="ECO:0000313" key="1">
    <source>
        <dbReference type="EMBL" id="AKK25096.1"/>
    </source>
</evidence>
<evidence type="ECO:0000313" key="2">
    <source>
        <dbReference type="Proteomes" id="UP000035050"/>
    </source>
</evidence>
<dbReference type="PATRIC" id="fig|573737.6.peg.6234"/>
<dbReference type="KEGG" id="pox:MB84_30710"/>
<sequence>MQHMDKINEIVEYSPTANYAIMARKDPQGVENYRALARKETEDIRDPKNTNRSLRPFQKGNCGEINELLYHLIQNDPEIPSNFKSAVRIGRLDRPDDHVMICVRHEDDNGNVDYDILDHWSRYAEINDARNMCNGVMPKYGFIGAFEDYLRLINSFEDNLYLKKNNFHRLVEFRVNSLVQEDFERLMSEKGGDFFYKKL</sequence>
<reference evidence="1" key="1">
    <citation type="submission" date="2016-06" db="EMBL/GenBank/DDBJ databases">
        <title>Pandoraea oxalativorans DSM 23570 Genome Sequencing.</title>
        <authorList>
            <person name="Ee R."/>
            <person name="Lim Y.-L."/>
            <person name="Yong D."/>
            <person name="Yin W.-F."/>
            <person name="Chan K.-G."/>
        </authorList>
    </citation>
    <scope>NUCLEOTIDE SEQUENCE</scope>
    <source>
        <strain evidence="1">DSM 23570</strain>
        <plasmid evidence="1">pPO70-4</plasmid>
    </source>
</reference>
<accession>A0A0G3IGV6</accession>
<protein>
    <submittedName>
        <fullName evidence="1">Uncharacterized protein</fullName>
    </submittedName>
</protein>